<evidence type="ECO:0000313" key="11">
    <source>
        <dbReference type="EMBL" id="KAA0893442.1"/>
    </source>
</evidence>
<reference evidence="11 12" key="1">
    <citation type="submission" date="2019-04" db="EMBL/GenBank/DDBJ databases">
        <title>Geobacter ruber sp. nov., ferric-reducing bacteria isolated from paddy soil.</title>
        <authorList>
            <person name="Xu Z."/>
            <person name="Masuda Y."/>
            <person name="Itoh H."/>
            <person name="Senoo K."/>
        </authorList>
    </citation>
    <scope>NUCLEOTIDE SEQUENCE [LARGE SCALE GENOMIC DNA]</scope>
    <source>
        <strain evidence="11 12">Red88</strain>
    </source>
</reference>
<dbReference type="SUPFAM" id="SSF52317">
    <property type="entry name" value="Class I glutamine amidotransferase-like"/>
    <property type="match status" value="1"/>
</dbReference>
<dbReference type="CDD" id="cd03130">
    <property type="entry name" value="GATase1_CobB"/>
    <property type="match status" value="1"/>
</dbReference>
<comment type="miscellaneous">
    <text evidence="8">The a and c carboxylates of cobyrinate are activated for nucleophilic attack via formation of a phosphorylated intermediate by ATP. CbiA catalyzes first the amidation of the c-carboxylate, and then that of the a-carboxylate.</text>
</comment>
<evidence type="ECO:0000256" key="5">
    <source>
        <dbReference type="ARBA" id="ARBA00022840"/>
    </source>
</evidence>
<keyword evidence="4 8" id="KW-0547">Nucleotide-binding</keyword>
<feature type="domain" description="CobB/CobQ-like glutamine amidotransferase" evidence="10">
    <location>
        <begin position="253"/>
        <end position="446"/>
    </location>
</feature>
<dbReference type="InterPro" id="IPR002586">
    <property type="entry name" value="CobQ/CobB/MinD/ParA_Nub-bd_dom"/>
</dbReference>
<dbReference type="CDD" id="cd05388">
    <property type="entry name" value="CobB_N"/>
    <property type="match status" value="1"/>
</dbReference>
<dbReference type="GO" id="GO:0042242">
    <property type="term" value="F:cobyrinic acid a,c-diamide synthase activity"/>
    <property type="evidence" value="ECO:0007669"/>
    <property type="project" value="UniProtKB-UniRule"/>
</dbReference>
<evidence type="ECO:0000256" key="6">
    <source>
        <dbReference type="ARBA" id="ARBA00022842"/>
    </source>
</evidence>
<comment type="caution">
    <text evidence="11">The sequence shown here is derived from an EMBL/GenBank/DDBJ whole genome shotgun (WGS) entry which is preliminary data.</text>
</comment>
<comment type="cofactor">
    <cofactor evidence="1 8">
        <name>Mg(2+)</name>
        <dbReference type="ChEBI" id="CHEBI:18420"/>
    </cofactor>
</comment>
<feature type="domain" description="CobQ/CobB/MinD/ParA nucleotide binding" evidence="9">
    <location>
        <begin position="7"/>
        <end position="192"/>
    </location>
</feature>
<keyword evidence="3 8" id="KW-0436">Ligase</keyword>
<evidence type="ECO:0000256" key="1">
    <source>
        <dbReference type="ARBA" id="ARBA00001946"/>
    </source>
</evidence>
<dbReference type="EMBL" id="SRSD01000003">
    <property type="protein sequence ID" value="KAA0893442.1"/>
    <property type="molecule type" value="Genomic_DNA"/>
</dbReference>
<evidence type="ECO:0000256" key="8">
    <source>
        <dbReference type="HAMAP-Rule" id="MF_00027"/>
    </source>
</evidence>
<dbReference type="GO" id="GO:0005524">
    <property type="term" value="F:ATP binding"/>
    <property type="evidence" value="ECO:0007669"/>
    <property type="project" value="UniProtKB-UniRule"/>
</dbReference>
<dbReference type="AlphaFoldDB" id="A0A5A9XJT4"/>
<comment type="function">
    <text evidence="8">Catalyzes the ATP-dependent amidation of the two carboxylate groups at positions a and c of cobyrinate, using either L-glutamine or ammonia as the nitrogen source.</text>
</comment>
<keyword evidence="12" id="KW-1185">Reference proteome</keyword>
<evidence type="ECO:0000256" key="4">
    <source>
        <dbReference type="ARBA" id="ARBA00022741"/>
    </source>
</evidence>
<keyword evidence="2 8" id="KW-0169">Cobalamin biosynthesis</keyword>
<comment type="pathway">
    <text evidence="8">Cofactor biosynthesis; adenosylcobalamin biosynthesis; cob(II)yrinate a,c-diamide from sirohydrochlorin (anaerobic route): step 10/10.</text>
</comment>
<dbReference type="EC" id="6.3.5.11" evidence="8"/>
<dbReference type="InterPro" id="IPR027417">
    <property type="entry name" value="P-loop_NTPase"/>
</dbReference>
<dbReference type="InterPro" id="IPR029062">
    <property type="entry name" value="Class_I_gatase-like"/>
</dbReference>
<evidence type="ECO:0000256" key="2">
    <source>
        <dbReference type="ARBA" id="ARBA00022573"/>
    </source>
</evidence>
<dbReference type="NCBIfam" id="TIGR00379">
    <property type="entry name" value="cobB"/>
    <property type="match status" value="1"/>
</dbReference>
<dbReference type="Proteomes" id="UP000324298">
    <property type="component" value="Unassembled WGS sequence"/>
</dbReference>
<gene>
    <name evidence="8" type="primary">cbiA</name>
    <name evidence="11" type="ORF">ET418_06430</name>
</gene>
<dbReference type="HAMAP" id="MF_00027">
    <property type="entry name" value="CobB_CbiA"/>
    <property type="match status" value="1"/>
</dbReference>
<dbReference type="PROSITE" id="PS51274">
    <property type="entry name" value="GATASE_COBBQ"/>
    <property type="match status" value="1"/>
</dbReference>
<dbReference type="UniPathway" id="UPA00148">
    <property type="reaction ID" value="UER00231"/>
</dbReference>
<dbReference type="GO" id="GO:0009236">
    <property type="term" value="P:cobalamin biosynthetic process"/>
    <property type="evidence" value="ECO:0007669"/>
    <property type="project" value="UniProtKB-UniRule"/>
</dbReference>
<evidence type="ECO:0000256" key="3">
    <source>
        <dbReference type="ARBA" id="ARBA00022598"/>
    </source>
</evidence>
<sequence length="466" mass="49490">MTRRAFLIAAPQSGSGKTTVALAVMAAFKRRGMTVAPFKCGPDFIDPGYHRLATGRPSVNLDGWMCPEEFVAGTFRLHGKGADVAVIEGAMGLFDGIGHASMEGSSAQVAAICGVPVVLVVNARGMAASAAALVKGFAGYDERVRIAGVIFNNVGSESHGELLRQSLAAALPELTVFGCIPRDESLGIPSRHLGLVTAEDNPLSPDYLERLAALAENRLDLGGLADIQVLPGPPFLKAGTSRDASTGEIPPVRIAVARDAAFCFVYEDNLRLLREAGTEIVPFSPLADVHLPADINGIYLPGGYPELYAERLAANGAMKAAVRDAVEAGMPVYAECGGFIYLTRGMEAGEGQPAADFVGVFPVRARMLPKRKALGYRQVECAAHSGAIAAGGSARGHEFHYSEVGTMPDRIERCYRVSRQGREFGREGYRYKNCLASYIHLHFGSNGAIAPTFADACRKFEVSPNS</sequence>
<dbReference type="Gene3D" id="3.40.50.880">
    <property type="match status" value="1"/>
</dbReference>
<keyword evidence="7 8" id="KW-0315">Glutamine amidotransferase</keyword>
<name>A0A5A9XJT4_9BACT</name>
<comment type="domain">
    <text evidence="8">Comprises of two domains. The C-terminal domain contains the binding site for glutamine and catalyzes the hydrolysis of this substrate to glutamate and ammonia. The N-terminal domain is anticipated to bind ATP and cobyrinate and catalyzes the ultimate synthesis of the diamide product. The ammonia produced via the glutaminase domain is probably translocated to the adjacent domain via a molecular tunnel, where it reacts with an activated intermediate.</text>
</comment>
<feature type="site" description="Increases nucleophilicity of active site Cys" evidence="8">
    <location>
        <position position="440"/>
    </location>
</feature>
<proteinExistence type="inferred from homology"/>
<dbReference type="InterPro" id="IPR011698">
    <property type="entry name" value="GATase_3"/>
</dbReference>
<evidence type="ECO:0000313" key="12">
    <source>
        <dbReference type="Proteomes" id="UP000324298"/>
    </source>
</evidence>
<dbReference type="Pfam" id="PF01656">
    <property type="entry name" value="CbiA"/>
    <property type="match status" value="1"/>
</dbReference>
<dbReference type="NCBIfam" id="NF002204">
    <property type="entry name" value="PRK01077.1"/>
    <property type="match status" value="1"/>
</dbReference>
<evidence type="ECO:0000259" key="9">
    <source>
        <dbReference type="Pfam" id="PF01656"/>
    </source>
</evidence>
<evidence type="ECO:0000259" key="10">
    <source>
        <dbReference type="Pfam" id="PF07685"/>
    </source>
</evidence>
<evidence type="ECO:0000256" key="7">
    <source>
        <dbReference type="ARBA" id="ARBA00022962"/>
    </source>
</evidence>
<comment type="catalytic activity">
    <reaction evidence="8">
        <text>cob(II)yrinate + 2 L-glutamine + 2 ATP + 2 H2O = cob(II)yrinate a,c diamide + 2 L-glutamate + 2 ADP + 2 phosphate + 2 H(+)</text>
        <dbReference type="Rhea" id="RHEA:26289"/>
        <dbReference type="ChEBI" id="CHEBI:15377"/>
        <dbReference type="ChEBI" id="CHEBI:15378"/>
        <dbReference type="ChEBI" id="CHEBI:29985"/>
        <dbReference type="ChEBI" id="CHEBI:30616"/>
        <dbReference type="ChEBI" id="CHEBI:43474"/>
        <dbReference type="ChEBI" id="CHEBI:58359"/>
        <dbReference type="ChEBI" id="CHEBI:58537"/>
        <dbReference type="ChEBI" id="CHEBI:58894"/>
        <dbReference type="ChEBI" id="CHEBI:456216"/>
        <dbReference type="EC" id="6.3.5.11"/>
    </reaction>
</comment>
<protein>
    <recommendedName>
        <fullName evidence="8">Cobyrinate a,c-diamide synthase</fullName>
        <ecNumber evidence="8">6.3.5.11</ecNumber>
    </recommendedName>
    <alternativeName>
        <fullName evidence="8">Cobyrinic acid a,c-diamide synthetase</fullName>
    </alternativeName>
</protein>
<comment type="similarity">
    <text evidence="8">Belongs to the CobB/CbiA family.</text>
</comment>
<dbReference type="PANTHER" id="PTHR43873">
    <property type="entry name" value="COBYRINATE A,C-DIAMIDE SYNTHASE"/>
    <property type="match status" value="1"/>
</dbReference>
<dbReference type="OrthoDB" id="9764035at2"/>
<dbReference type="InterPro" id="IPR004484">
    <property type="entry name" value="CbiA/CobB_synth"/>
</dbReference>
<feature type="active site" description="Nucleophile" evidence="8">
    <location>
        <position position="336"/>
    </location>
</feature>
<accession>A0A5A9XJT4</accession>
<dbReference type="RefSeq" id="WP_149306757.1">
    <property type="nucleotide sequence ID" value="NZ_SRSD01000003.1"/>
</dbReference>
<dbReference type="PANTHER" id="PTHR43873:SF1">
    <property type="entry name" value="COBYRINATE A,C-DIAMIDE SYNTHASE"/>
    <property type="match status" value="1"/>
</dbReference>
<organism evidence="11 12">
    <name type="scientific">Oryzomonas rubra</name>
    <dbReference type="NCBI Taxonomy" id="2509454"/>
    <lineage>
        <taxon>Bacteria</taxon>
        <taxon>Pseudomonadati</taxon>
        <taxon>Thermodesulfobacteriota</taxon>
        <taxon>Desulfuromonadia</taxon>
        <taxon>Geobacterales</taxon>
        <taxon>Geobacteraceae</taxon>
        <taxon>Oryzomonas</taxon>
    </lineage>
</organism>
<dbReference type="SUPFAM" id="SSF52540">
    <property type="entry name" value="P-loop containing nucleoside triphosphate hydrolases"/>
    <property type="match status" value="1"/>
</dbReference>
<dbReference type="Pfam" id="PF07685">
    <property type="entry name" value="GATase_3"/>
    <property type="match status" value="1"/>
</dbReference>
<keyword evidence="6 8" id="KW-0460">Magnesium</keyword>
<keyword evidence="5 8" id="KW-0067">ATP-binding</keyword>
<dbReference type="Gene3D" id="3.40.50.300">
    <property type="entry name" value="P-loop containing nucleotide triphosphate hydrolases"/>
    <property type="match status" value="1"/>
</dbReference>